<sequence length="36" mass="4329">MGLNYTFLLQKNKPLTLCYEIYTSKYILRTNKITNE</sequence>
<evidence type="ECO:0000313" key="2">
    <source>
        <dbReference type="Proteomes" id="UP000556700"/>
    </source>
</evidence>
<accession>A0A6V6YU04</accession>
<dbReference type="Proteomes" id="UP000556700">
    <property type="component" value="Unassembled WGS sequence"/>
</dbReference>
<comment type="caution">
    <text evidence="1">The sequence shown here is derived from an EMBL/GenBank/DDBJ whole genome shotgun (WGS) entry which is preliminary data.</text>
</comment>
<evidence type="ECO:0000313" key="1">
    <source>
        <dbReference type="EMBL" id="CAD0002965.1"/>
    </source>
</evidence>
<dbReference type="EMBL" id="CAIJDO010000100">
    <property type="protein sequence ID" value="CAD0002965.1"/>
    <property type="molecule type" value="Genomic_DNA"/>
</dbReference>
<dbReference type="AlphaFoldDB" id="A0A6V6YU04"/>
<gene>
    <name evidence="1" type="ORF">FLACHUCJ7_01166</name>
</gene>
<name>A0A6V6YU04_9FLAO</name>
<proteinExistence type="predicted"/>
<keyword evidence="2" id="KW-1185">Reference proteome</keyword>
<organism evidence="1 2">
    <name type="scientific">Flavobacterium chungangense</name>
    <dbReference type="NCBI Taxonomy" id="554283"/>
    <lineage>
        <taxon>Bacteria</taxon>
        <taxon>Pseudomonadati</taxon>
        <taxon>Bacteroidota</taxon>
        <taxon>Flavobacteriia</taxon>
        <taxon>Flavobacteriales</taxon>
        <taxon>Flavobacteriaceae</taxon>
        <taxon>Flavobacterium</taxon>
    </lineage>
</organism>
<reference evidence="1 2" key="1">
    <citation type="submission" date="2020-06" db="EMBL/GenBank/DDBJ databases">
        <authorList>
            <person name="Criscuolo A."/>
        </authorList>
    </citation>
    <scope>NUCLEOTIDE SEQUENCE [LARGE SCALE GENOMIC DNA]</scope>
    <source>
        <strain evidence="2">CIP 110025</strain>
    </source>
</reference>
<protein>
    <submittedName>
        <fullName evidence="1">Uncharacterized protein</fullName>
    </submittedName>
</protein>